<evidence type="ECO:0000256" key="1">
    <source>
        <dbReference type="SAM" id="MobiDB-lite"/>
    </source>
</evidence>
<evidence type="ECO:0000313" key="3">
    <source>
        <dbReference type="EnsemblMetazoa" id="XP_031788400"/>
    </source>
</evidence>
<dbReference type="GO" id="GO:0005737">
    <property type="term" value="C:cytoplasm"/>
    <property type="evidence" value="ECO:0007669"/>
    <property type="project" value="GOC"/>
</dbReference>
<dbReference type="GeneID" id="100124266"/>
<reference evidence="3" key="1">
    <citation type="submission" date="2021-01" db="UniProtKB">
        <authorList>
            <consortium name="EnsemblMetazoa"/>
        </authorList>
    </citation>
    <scope>IDENTIFICATION</scope>
</reference>
<dbReference type="GO" id="GO:0032527">
    <property type="term" value="P:protein exit from endoplasmic reticulum"/>
    <property type="evidence" value="ECO:0007669"/>
    <property type="project" value="TreeGrafter"/>
</dbReference>
<proteinExistence type="predicted"/>
<dbReference type="PANTHER" id="PTHR23287:SF16">
    <property type="entry name" value="TECTONIN BETA-PROPELLER REPEAT-CONTAINING PROTEIN 2"/>
    <property type="match status" value="1"/>
</dbReference>
<dbReference type="KEGG" id="nvi:100124266"/>
<feature type="region of interest" description="Disordered" evidence="1">
    <location>
        <begin position="493"/>
        <end position="522"/>
    </location>
</feature>
<dbReference type="InParanoid" id="A0A7M7QJJ3"/>
<dbReference type="PANTHER" id="PTHR23287">
    <property type="entry name" value="RUBY-EYE2-LIKE PROTEIN"/>
    <property type="match status" value="1"/>
</dbReference>
<accession>A0A7M7QJJ3</accession>
<dbReference type="Pfam" id="PF23756">
    <property type="entry name" value="Beta-prop_HPS5"/>
    <property type="match status" value="1"/>
</dbReference>
<name>A0A7M7QJJ3_NASVI</name>
<evidence type="ECO:0000313" key="4">
    <source>
        <dbReference type="Proteomes" id="UP000002358"/>
    </source>
</evidence>
<feature type="domain" description="HPS5-like beta-propeller" evidence="2">
    <location>
        <begin position="35"/>
        <end position="355"/>
    </location>
</feature>
<dbReference type="InterPro" id="IPR056499">
    <property type="entry name" value="Beta-prop_HPS5-like"/>
</dbReference>
<dbReference type="Proteomes" id="UP000002358">
    <property type="component" value="Chromosome 5"/>
</dbReference>
<organism evidence="3 4">
    <name type="scientific">Nasonia vitripennis</name>
    <name type="common">Parasitic wasp</name>
    <dbReference type="NCBI Taxonomy" id="7425"/>
    <lineage>
        <taxon>Eukaryota</taxon>
        <taxon>Metazoa</taxon>
        <taxon>Ecdysozoa</taxon>
        <taxon>Arthropoda</taxon>
        <taxon>Hexapoda</taxon>
        <taxon>Insecta</taxon>
        <taxon>Pterygota</taxon>
        <taxon>Neoptera</taxon>
        <taxon>Endopterygota</taxon>
        <taxon>Hymenoptera</taxon>
        <taxon>Apocrita</taxon>
        <taxon>Proctotrupomorpha</taxon>
        <taxon>Chalcidoidea</taxon>
        <taxon>Pteromalidae</taxon>
        <taxon>Pteromalinae</taxon>
        <taxon>Nasonia</taxon>
    </lineage>
</organism>
<protein>
    <recommendedName>
        <fullName evidence="2">HPS5-like beta-propeller domain-containing protein</fullName>
    </recommendedName>
</protein>
<sequence length="693" mass="77935">MTSPTRQESGPLQEWAPLTTLLQKIPSKIQTGLFTQDINFTCLDAIADFIAIGTNHGVVYWFDRKTSQLETFGCEDSNSIITCVKVVSTVDYMVAAGNNHGVVTIFQVPKQLPDSLPESLKPKKKKQVERFNVSGLHQVSVTTVEWSKNGMKLFSGDENGLVVLTEMDFNLHLSKSTELLDEKYSVVQLSYQSGLLLISTLFRTIIVNNNQSTQIIQVGQKERKMLGKLGAVFAKNKNHPYEPIIYASRPGLRVWQADKNGIVVKTLILKEAVKMEKSRVQLLNPAADHLNRKSQGELTFGIIMPFSDDLLVTYNDDIIYVVNPTEVTISSIVTNLRRVTDVSCTQDEIFILEGDRNILRIAYTPEIHFFAENHSASQSNRPVTWAFTDLTTKLKSSSIVPAIPFHKINPTNLIQSTSILPPVVIGIDTTSIINAEEAIEVPPIIPLDIDTQIISEVDSKESNSSTNNRNTTINRKDIFQKISEQDFEEVLFTPRKEDKKKKNRMNTSHIQTNSQDNQNKSSSVTLDHLNQTTQKFDNDLILENGRNLESIQKAVQDKEKLLSNYLSLDLSQYMDKSASGLENTSCNSLVDFNGYMNNSFKCWNVEKRQSKSLTNSMTEKLSTQKSESKVHESNHLAECSTKFHGTKVTNQQSWPSKSGLEDAKISEADFNELSKEFVKSTIYEDSDDWILLG</sequence>
<evidence type="ECO:0000259" key="2">
    <source>
        <dbReference type="Pfam" id="PF23756"/>
    </source>
</evidence>
<dbReference type="SUPFAM" id="SSF50978">
    <property type="entry name" value="WD40 repeat-like"/>
    <property type="match status" value="1"/>
</dbReference>
<feature type="compositionally biased region" description="Polar residues" evidence="1">
    <location>
        <begin position="505"/>
        <end position="522"/>
    </location>
</feature>
<dbReference type="InterPro" id="IPR036322">
    <property type="entry name" value="WD40_repeat_dom_sf"/>
</dbReference>
<dbReference type="Gene3D" id="2.130.10.10">
    <property type="entry name" value="YVTN repeat-like/Quinoprotein amine dehydrogenase"/>
    <property type="match status" value="1"/>
</dbReference>
<dbReference type="EnsemblMetazoa" id="XM_031932540">
    <property type="protein sequence ID" value="XP_031788400"/>
    <property type="gene ID" value="LOC100124266"/>
</dbReference>
<dbReference type="FunCoup" id="A0A7M7QJJ3">
    <property type="interactions" value="6"/>
</dbReference>
<dbReference type="InterPro" id="IPR015943">
    <property type="entry name" value="WD40/YVTN_repeat-like_dom_sf"/>
</dbReference>
<dbReference type="RefSeq" id="XP_031788400.1">
    <property type="nucleotide sequence ID" value="XM_031932540.2"/>
</dbReference>
<dbReference type="AlphaFoldDB" id="A0A7M7QJJ3"/>
<keyword evidence="4" id="KW-1185">Reference proteome</keyword>
<dbReference type="OrthoDB" id="9930272at2759"/>